<evidence type="ECO:0000313" key="2">
    <source>
        <dbReference type="Proteomes" id="UP001180481"/>
    </source>
</evidence>
<dbReference type="RefSeq" id="WP_309532597.1">
    <property type="nucleotide sequence ID" value="NZ_CP133721.1"/>
</dbReference>
<dbReference type="Proteomes" id="UP001180481">
    <property type="component" value="Chromosome"/>
</dbReference>
<accession>A0ABY9RDR0</accession>
<proteinExistence type="predicted"/>
<name>A0ABY9RDR0_9FLAO</name>
<gene>
    <name evidence="1" type="ORF">RF683_02220</name>
</gene>
<organism evidence="1 2">
    <name type="scientific">Flavobacterium nakdongensis</name>
    <dbReference type="NCBI Taxonomy" id="3073563"/>
    <lineage>
        <taxon>Bacteria</taxon>
        <taxon>Pseudomonadati</taxon>
        <taxon>Bacteroidota</taxon>
        <taxon>Flavobacteriia</taxon>
        <taxon>Flavobacteriales</taxon>
        <taxon>Flavobacteriaceae</taxon>
        <taxon>Flavobacterium</taxon>
    </lineage>
</organism>
<dbReference type="EMBL" id="CP133721">
    <property type="protein sequence ID" value="WMW78281.1"/>
    <property type="molecule type" value="Genomic_DNA"/>
</dbReference>
<protein>
    <submittedName>
        <fullName evidence="1">Uncharacterized protein</fullName>
    </submittedName>
</protein>
<reference evidence="1" key="1">
    <citation type="submission" date="2023-09" db="EMBL/GenBank/DDBJ databases">
        <title>Flavobacterium sp. 20NA77.7 isolated from freshwater.</title>
        <authorList>
            <person name="Le V."/>
            <person name="Ko S.-R."/>
            <person name="Ahn C.-Y."/>
            <person name="Oh H.-M."/>
        </authorList>
    </citation>
    <scope>NUCLEOTIDE SEQUENCE</scope>
    <source>
        <strain evidence="1">20NA77.7</strain>
    </source>
</reference>
<sequence>MATKNTIFNIIKSLSMNEKRYFKIYCKQHVLNGQNKYVLLFDLIDNQYFFDTDFIKKELNKHSYSIKNFSSDINYLTKILLKCLNEFHSEKTSDLKVKQNLITIEILFYKGLYEECLQLISKTKRIRLANENKNLLSDLLNWEKKCVGYSKGLPHAIEVNNKLDIYFDDLKEKKVITDLYYKSYNYKNNIGKISPEALVAEFKSAVLIPLEEQKFSLKTLQSNVFYNLIYANYFKVNNDKESELTYLKKVSLLYENNEEYKFENPLDFISIYIRIIDINKKKDTSIFYADLAKLKGFTNIISLQNKVAEERIFLHANQLELEHLLYINKTKEAFVILDLLKAALLEKRYTVEPYYIISTYYLFAAAYLSIKNFSLALKYINTILNEYQFVQHPKSFIQAEFLNIVIHYELKNYFLVLKFIAQLQKKYKSNFRFSYFELEILKVITKVAKNPHIVNEKVVFTKLKNEIYEKFELSQLVNNNYLKYIISKTSA</sequence>
<keyword evidence="2" id="KW-1185">Reference proteome</keyword>
<evidence type="ECO:0000313" key="1">
    <source>
        <dbReference type="EMBL" id="WMW78281.1"/>
    </source>
</evidence>